<evidence type="ECO:0000313" key="4">
    <source>
        <dbReference type="Proteomes" id="UP000029708"/>
    </source>
</evidence>
<dbReference type="EMBL" id="JACHET010000001">
    <property type="protein sequence ID" value="MBB6185431.1"/>
    <property type="molecule type" value="Genomic_DNA"/>
</dbReference>
<dbReference type="AlphaFoldDB" id="A0A099CVU3"/>
<reference evidence="2 4" key="1">
    <citation type="submission" date="2014-09" db="EMBL/GenBank/DDBJ databases">
        <title>Xanthomonadaceae 3.5X direct submission.</title>
        <authorList>
            <person name="Fang T."/>
            <person name="Wang H."/>
        </authorList>
    </citation>
    <scope>NUCLEOTIDE SEQUENCE [LARGE SCALE GENOMIC DNA]</scope>
    <source>
        <strain evidence="2 4">3.5X</strain>
    </source>
</reference>
<protein>
    <recommendedName>
        <fullName evidence="6">Rod shape-determining protein MreD</fullName>
    </recommendedName>
</protein>
<name>A0A099CVU3_9GAMM</name>
<dbReference type="EMBL" id="JROI01000014">
    <property type="protein sequence ID" value="KGI77150.1"/>
    <property type="molecule type" value="Genomic_DNA"/>
</dbReference>
<keyword evidence="4" id="KW-1185">Reference proteome</keyword>
<organism evidence="2 4">
    <name type="scientific">Oleiagrimonas soli</name>
    <dbReference type="NCBI Taxonomy" id="1543381"/>
    <lineage>
        <taxon>Bacteria</taxon>
        <taxon>Pseudomonadati</taxon>
        <taxon>Pseudomonadota</taxon>
        <taxon>Gammaproteobacteria</taxon>
        <taxon>Lysobacterales</taxon>
        <taxon>Rhodanobacteraceae</taxon>
        <taxon>Oleiagrimonas</taxon>
    </lineage>
</organism>
<evidence type="ECO:0008006" key="6">
    <source>
        <dbReference type="Google" id="ProtNLM"/>
    </source>
</evidence>
<feature type="transmembrane region" description="Helical" evidence="1">
    <location>
        <begin position="76"/>
        <end position="97"/>
    </location>
</feature>
<evidence type="ECO:0000313" key="2">
    <source>
        <dbReference type="EMBL" id="KGI77150.1"/>
    </source>
</evidence>
<feature type="transmembrane region" description="Helical" evidence="1">
    <location>
        <begin position="109"/>
        <end position="128"/>
    </location>
</feature>
<keyword evidence="1" id="KW-0472">Membrane</keyword>
<reference evidence="3 5" key="2">
    <citation type="submission" date="2020-08" db="EMBL/GenBank/DDBJ databases">
        <title>Genomic Encyclopedia of Type Strains, Phase IV (KMG-IV): sequencing the most valuable type-strain genomes for metagenomic binning, comparative biology and taxonomic classification.</title>
        <authorList>
            <person name="Goeker M."/>
        </authorList>
    </citation>
    <scope>NUCLEOTIDE SEQUENCE [LARGE SCALE GENOMIC DNA]</scope>
    <source>
        <strain evidence="3 5">DSM 107085</strain>
    </source>
</reference>
<comment type="caution">
    <text evidence="2">The sequence shown here is derived from an EMBL/GenBank/DDBJ whole genome shotgun (WGS) entry which is preliminary data.</text>
</comment>
<evidence type="ECO:0000256" key="1">
    <source>
        <dbReference type="SAM" id="Phobius"/>
    </source>
</evidence>
<proteinExistence type="predicted"/>
<gene>
    <name evidence="3" type="ORF">HNQ86_002776</name>
    <name evidence="2" type="ORF">LF63_0112355</name>
</gene>
<evidence type="ECO:0000313" key="3">
    <source>
        <dbReference type="EMBL" id="MBB6185431.1"/>
    </source>
</evidence>
<evidence type="ECO:0000313" key="5">
    <source>
        <dbReference type="Proteomes" id="UP000560000"/>
    </source>
</evidence>
<dbReference type="HOGENOM" id="CLU_112910_0_0_6"/>
<accession>A0A099CVU3</accession>
<feature type="transmembrane region" description="Helical" evidence="1">
    <location>
        <begin position="160"/>
        <end position="179"/>
    </location>
</feature>
<sequence length="190" mass="20155">MQPNSPRLITPRSLVLSGMIVFAVAVRLLAYFQPAALPLNFSPVMAIAIFGGALFSDRRLALLVPLLAMFVSDLVIGLHVLIPVIYGCMALGVLLGSGLLRRKRSAGRVIAAAVGGATGFYLITNFFVWLTSGMYAMTASGLAACYVAGLPFYQYGSLPGTLLWSGVLFGGFALLSLRFKALNAIPQPAR</sequence>
<keyword evidence="1" id="KW-1133">Transmembrane helix</keyword>
<dbReference type="Proteomes" id="UP000029708">
    <property type="component" value="Unassembled WGS sequence"/>
</dbReference>
<dbReference type="InterPro" id="IPR046487">
    <property type="entry name" value="DUF6580"/>
</dbReference>
<feature type="transmembrane region" description="Helical" evidence="1">
    <location>
        <begin position="12"/>
        <end position="30"/>
    </location>
</feature>
<keyword evidence="1" id="KW-0812">Transmembrane</keyword>
<dbReference type="RefSeq" id="WP_043103846.1">
    <property type="nucleotide sequence ID" value="NZ_JACHET010000001.1"/>
</dbReference>
<dbReference type="Pfam" id="PF20221">
    <property type="entry name" value="DUF6580"/>
    <property type="match status" value="1"/>
</dbReference>
<dbReference type="OrthoDB" id="9806699at2"/>
<dbReference type="Proteomes" id="UP000560000">
    <property type="component" value="Unassembled WGS sequence"/>
</dbReference>
<dbReference type="STRING" id="1543381.LF63_0112355"/>